<dbReference type="RefSeq" id="WP_186855802.1">
    <property type="nucleotide sequence ID" value="NZ_JACOOY010000008.1"/>
</dbReference>
<proteinExistence type="predicted"/>
<name>A0ABR7EV12_9FIRM</name>
<sequence length="96" mass="11201">MADFFEDLGRKISDVANDIGKKTEDTIEIQKLKSDMRTLRRANDRDLMDMGRMVYDKFVQGEISDLDYVAVCESIEKRDEEMKKIAEEIQHIRGVL</sequence>
<organism evidence="1 2">
    <name type="scientific">Dorea hominis</name>
    <dbReference type="NCBI Taxonomy" id="2763040"/>
    <lineage>
        <taxon>Bacteria</taxon>
        <taxon>Bacillati</taxon>
        <taxon>Bacillota</taxon>
        <taxon>Clostridia</taxon>
        <taxon>Lachnospirales</taxon>
        <taxon>Lachnospiraceae</taxon>
        <taxon>Dorea</taxon>
    </lineage>
</organism>
<protein>
    <submittedName>
        <fullName evidence="1">Uncharacterized protein</fullName>
    </submittedName>
</protein>
<comment type="caution">
    <text evidence="1">The sequence shown here is derived from an EMBL/GenBank/DDBJ whole genome shotgun (WGS) entry which is preliminary data.</text>
</comment>
<reference evidence="1 2" key="1">
    <citation type="submission" date="2020-08" db="EMBL/GenBank/DDBJ databases">
        <title>Genome public.</title>
        <authorList>
            <person name="Liu C."/>
            <person name="Sun Q."/>
        </authorList>
    </citation>
    <scope>NUCLEOTIDE SEQUENCE [LARGE SCALE GENOMIC DNA]</scope>
    <source>
        <strain evidence="1 2">NSJ-36</strain>
    </source>
</reference>
<evidence type="ECO:0000313" key="2">
    <source>
        <dbReference type="Proteomes" id="UP000647235"/>
    </source>
</evidence>
<keyword evidence="2" id="KW-1185">Reference proteome</keyword>
<gene>
    <name evidence="1" type="ORF">H8S07_07865</name>
</gene>
<dbReference type="EMBL" id="JACOOY010000008">
    <property type="protein sequence ID" value="MBC5665195.1"/>
    <property type="molecule type" value="Genomic_DNA"/>
</dbReference>
<dbReference type="Proteomes" id="UP000647235">
    <property type="component" value="Unassembled WGS sequence"/>
</dbReference>
<evidence type="ECO:0000313" key="1">
    <source>
        <dbReference type="EMBL" id="MBC5665195.1"/>
    </source>
</evidence>
<accession>A0ABR7EV12</accession>